<dbReference type="Proteomes" id="UP000192582">
    <property type="component" value="Unassembled WGS sequence"/>
</dbReference>
<keyword evidence="2" id="KW-1185">Reference proteome</keyword>
<dbReference type="EMBL" id="FWWU01000005">
    <property type="protein sequence ID" value="SMB81189.1"/>
    <property type="molecule type" value="Genomic_DNA"/>
</dbReference>
<name>A0A1W1UJG8_9DEIO</name>
<reference evidence="1 2" key="1">
    <citation type="submission" date="2017-04" db="EMBL/GenBank/DDBJ databases">
        <authorList>
            <person name="Afonso C.L."/>
            <person name="Miller P.J."/>
            <person name="Scott M.A."/>
            <person name="Spackman E."/>
            <person name="Goraichik I."/>
            <person name="Dimitrov K.M."/>
            <person name="Suarez D.L."/>
            <person name="Swayne D.E."/>
        </authorList>
    </citation>
    <scope>NUCLEOTIDE SEQUENCE [LARGE SCALE GENOMIC DNA]</scope>
    <source>
        <strain evidence="1 2">KR-140</strain>
    </source>
</reference>
<evidence type="ECO:0000313" key="2">
    <source>
        <dbReference type="Proteomes" id="UP000192582"/>
    </source>
</evidence>
<sequence>MSRTKVRFPLTTPLSTFTLVREHGMPVTSGS</sequence>
<proteinExistence type="predicted"/>
<dbReference type="AlphaFoldDB" id="A0A1W1UJG8"/>
<protein>
    <submittedName>
        <fullName evidence="1">Uncharacterized protein</fullName>
    </submittedName>
</protein>
<dbReference type="STRING" id="695939.SAMN00790413_04496"/>
<gene>
    <name evidence="1" type="ORF">SAMN00790413_04496</name>
</gene>
<accession>A0A1W1UJG8</accession>
<organism evidence="1 2">
    <name type="scientific">Deinococcus hopiensis KR-140</name>
    <dbReference type="NCBI Taxonomy" id="695939"/>
    <lineage>
        <taxon>Bacteria</taxon>
        <taxon>Thermotogati</taxon>
        <taxon>Deinococcota</taxon>
        <taxon>Deinococci</taxon>
        <taxon>Deinococcales</taxon>
        <taxon>Deinococcaceae</taxon>
        <taxon>Deinococcus</taxon>
    </lineage>
</organism>
<evidence type="ECO:0000313" key="1">
    <source>
        <dbReference type="EMBL" id="SMB81189.1"/>
    </source>
</evidence>